<evidence type="ECO:0000256" key="3">
    <source>
        <dbReference type="ARBA" id="ARBA00022729"/>
    </source>
</evidence>
<dbReference type="PROSITE" id="PS00136">
    <property type="entry name" value="SUBTILASE_ASP"/>
    <property type="match status" value="1"/>
</dbReference>
<feature type="region of interest" description="Disordered" evidence="9">
    <location>
        <begin position="251"/>
        <end position="271"/>
    </location>
</feature>
<keyword evidence="1" id="KW-0645">Protease</keyword>
<dbReference type="FunFam" id="3.30.70.850:FF:000001">
    <property type="entry name" value="Proprotein convertase subtilisin/kexin type 5"/>
    <property type="match status" value="1"/>
</dbReference>
<keyword evidence="10" id="KW-0472">Membrane</keyword>
<keyword evidence="10" id="KW-0812">Transmembrane</keyword>
<proteinExistence type="inferred from homology"/>
<dbReference type="Proteomes" id="UP000186922">
    <property type="component" value="Unassembled WGS sequence"/>
</dbReference>
<accession>A0A1D1VHZ6</accession>
<dbReference type="PRINTS" id="PR00723">
    <property type="entry name" value="SUBTILISIN"/>
</dbReference>
<evidence type="ECO:0000256" key="8">
    <source>
        <dbReference type="PROSITE-ProRule" id="PRU01240"/>
    </source>
</evidence>
<dbReference type="Pfam" id="PF16470">
    <property type="entry name" value="S8_pro-domain"/>
    <property type="match status" value="1"/>
</dbReference>
<dbReference type="InterPro" id="IPR036852">
    <property type="entry name" value="Peptidase_S8/S53_dom_sf"/>
</dbReference>
<evidence type="ECO:0000259" key="12">
    <source>
        <dbReference type="Pfam" id="PF16470"/>
    </source>
</evidence>
<dbReference type="EMBL" id="BDGG01000004">
    <property type="protein sequence ID" value="GAU98108.1"/>
    <property type="molecule type" value="Genomic_DNA"/>
</dbReference>
<evidence type="ECO:0000256" key="7">
    <source>
        <dbReference type="ARBA" id="ARBA00023180"/>
    </source>
</evidence>
<keyword evidence="7" id="KW-0325">Glycoprotein</keyword>
<dbReference type="PROSITE" id="PS51892">
    <property type="entry name" value="SUBTILASE"/>
    <property type="match status" value="1"/>
</dbReference>
<comment type="caution">
    <text evidence="13">The sequence shown here is derived from an EMBL/GenBank/DDBJ whole genome shotgun (WGS) entry which is preliminary data.</text>
</comment>
<feature type="domain" description="Peptidase S8/S53" evidence="11">
    <location>
        <begin position="221"/>
        <end position="304"/>
    </location>
</feature>
<keyword evidence="5" id="KW-0720">Serine protease</keyword>
<protein>
    <recommendedName>
        <fullName evidence="15">Peptidase S8/S53 domain-containing protein</fullName>
    </recommendedName>
</protein>
<dbReference type="OrthoDB" id="300641at2759"/>
<comment type="similarity">
    <text evidence="8">Belongs to the peptidase S8 family.</text>
</comment>
<dbReference type="GO" id="GO:0004252">
    <property type="term" value="F:serine-type endopeptidase activity"/>
    <property type="evidence" value="ECO:0007669"/>
    <property type="project" value="InterPro"/>
</dbReference>
<dbReference type="Gene3D" id="3.30.70.850">
    <property type="entry name" value="Peptidase S8, pro-domain"/>
    <property type="match status" value="1"/>
</dbReference>
<evidence type="ECO:0000313" key="14">
    <source>
        <dbReference type="Proteomes" id="UP000186922"/>
    </source>
</evidence>
<evidence type="ECO:0008006" key="15">
    <source>
        <dbReference type="Google" id="ProtNLM"/>
    </source>
</evidence>
<dbReference type="GO" id="GO:0000139">
    <property type="term" value="C:Golgi membrane"/>
    <property type="evidence" value="ECO:0007669"/>
    <property type="project" value="TreeGrafter"/>
</dbReference>
<dbReference type="STRING" id="947166.A0A1D1VHZ6"/>
<dbReference type="AlphaFoldDB" id="A0A1D1VHZ6"/>
<sequence>MVTDAIFGCGNMRWKGAHARRSWHVLPHIPSGKISLLSVIIIVGTALLLGIMVVVPVGCTFPVSSSSSLFETSGADNETTARNVYTQKRFPAIYTDQWAVHIPGGIEKARILADEFGFEFVTQIMDDYFLFEHKKVRRRSRRSSNWAHKDLMENPEVHWAQQQVIKKRTKRDFGGRSHYHSHQKSFDDIFNDPEWPQMWYLNRGDGLDMNVQKAWQMGYTGKGVVVTILDDGLEKDHPDIHGNYDAFASYDVNGHDHDPQPRYDPSNTNRHGTRCAGEVAAQANNSNCVVGIAFNARIGGVRMLDG</sequence>
<comment type="caution">
    <text evidence="8">Lacks conserved residue(s) required for the propagation of feature annotation.</text>
</comment>
<evidence type="ECO:0000256" key="10">
    <source>
        <dbReference type="SAM" id="Phobius"/>
    </source>
</evidence>
<keyword evidence="3" id="KW-0732">Signal</keyword>
<evidence type="ECO:0000256" key="5">
    <source>
        <dbReference type="ARBA" id="ARBA00022825"/>
    </source>
</evidence>
<evidence type="ECO:0000256" key="9">
    <source>
        <dbReference type="SAM" id="MobiDB-lite"/>
    </source>
</evidence>
<dbReference type="InterPro" id="IPR023827">
    <property type="entry name" value="Peptidase_S8_Asp-AS"/>
</dbReference>
<keyword evidence="14" id="KW-1185">Reference proteome</keyword>
<dbReference type="SUPFAM" id="SSF54897">
    <property type="entry name" value="Protease propeptides/inhibitors"/>
    <property type="match status" value="1"/>
</dbReference>
<dbReference type="InterPro" id="IPR038466">
    <property type="entry name" value="S8_pro-domain_sf"/>
</dbReference>
<keyword evidence="4" id="KW-0378">Hydrolase</keyword>
<feature type="transmembrane region" description="Helical" evidence="10">
    <location>
        <begin position="36"/>
        <end position="58"/>
    </location>
</feature>
<name>A0A1D1VHZ6_RAMVA</name>
<keyword evidence="2" id="KW-0165">Cleavage on pair of basic residues</keyword>
<dbReference type="InterPro" id="IPR000209">
    <property type="entry name" value="Peptidase_S8/S53_dom"/>
</dbReference>
<organism evidence="13 14">
    <name type="scientific">Ramazzottius varieornatus</name>
    <name type="common">Water bear</name>
    <name type="synonym">Tardigrade</name>
    <dbReference type="NCBI Taxonomy" id="947166"/>
    <lineage>
        <taxon>Eukaryota</taxon>
        <taxon>Metazoa</taxon>
        <taxon>Ecdysozoa</taxon>
        <taxon>Tardigrada</taxon>
        <taxon>Eutardigrada</taxon>
        <taxon>Parachela</taxon>
        <taxon>Hypsibioidea</taxon>
        <taxon>Ramazzottiidae</taxon>
        <taxon>Ramazzottius</taxon>
    </lineage>
</organism>
<dbReference type="Pfam" id="PF00082">
    <property type="entry name" value="Peptidase_S8"/>
    <property type="match status" value="1"/>
</dbReference>
<evidence type="ECO:0000259" key="11">
    <source>
        <dbReference type="Pfam" id="PF00082"/>
    </source>
</evidence>
<dbReference type="InterPro" id="IPR032815">
    <property type="entry name" value="S8_pro-domain"/>
</dbReference>
<dbReference type="InterPro" id="IPR015500">
    <property type="entry name" value="Peptidase_S8_subtilisin-rel"/>
</dbReference>
<gene>
    <name evidence="13" type="primary">RvY_09294</name>
    <name evidence="13" type="synonym">RvY_09294.1</name>
    <name evidence="13" type="ORF">RvY_09294-1</name>
</gene>
<dbReference type="InterPro" id="IPR022398">
    <property type="entry name" value="Peptidase_S8_His-AS"/>
</dbReference>
<dbReference type="GO" id="GO:0016486">
    <property type="term" value="P:peptide hormone processing"/>
    <property type="evidence" value="ECO:0007669"/>
    <property type="project" value="TreeGrafter"/>
</dbReference>
<dbReference type="GO" id="GO:0005802">
    <property type="term" value="C:trans-Golgi network"/>
    <property type="evidence" value="ECO:0007669"/>
    <property type="project" value="TreeGrafter"/>
</dbReference>
<dbReference type="PANTHER" id="PTHR42884:SF3">
    <property type="entry name" value="FURIN-LIKE PROTEASE 1, ISOFORMS 1_1-X_2"/>
    <property type="match status" value="1"/>
</dbReference>
<keyword evidence="10" id="KW-1133">Transmembrane helix</keyword>
<dbReference type="Gene3D" id="3.40.50.200">
    <property type="entry name" value="Peptidase S8/S53 domain"/>
    <property type="match status" value="1"/>
</dbReference>
<dbReference type="PANTHER" id="PTHR42884">
    <property type="entry name" value="PROPROTEIN CONVERTASE SUBTILISIN/KEXIN-RELATED"/>
    <property type="match status" value="1"/>
</dbReference>
<evidence type="ECO:0000313" key="13">
    <source>
        <dbReference type="EMBL" id="GAU98108.1"/>
    </source>
</evidence>
<keyword evidence="6" id="KW-0865">Zymogen</keyword>
<evidence type="ECO:0000256" key="6">
    <source>
        <dbReference type="ARBA" id="ARBA00023145"/>
    </source>
</evidence>
<evidence type="ECO:0000256" key="1">
    <source>
        <dbReference type="ARBA" id="ARBA00022670"/>
    </source>
</evidence>
<dbReference type="SUPFAM" id="SSF52743">
    <property type="entry name" value="Subtilisin-like"/>
    <property type="match status" value="1"/>
</dbReference>
<reference evidence="13 14" key="1">
    <citation type="journal article" date="2016" name="Nat. Commun.">
        <title>Extremotolerant tardigrade genome and improved radiotolerance of human cultured cells by tardigrade-unique protein.</title>
        <authorList>
            <person name="Hashimoto T."/>
            <person name="Horikawa D.D."/>
            <person name="Saito Y."/>
            <person name="Kuwahara H."/>
            <person name="Kozuka-Hata H."/>
            <person name="Shin-I T."/>
            <person name="Minakuchi Y."/>
            <person name="Ohishi K."/>
            <person name="Motoyama A."/>
            <person name="Aizu T."/>
            <person name="Enomoto A."/>
            <person name="Kondo K."/>
            <person name="Tanaka S."/>
            <person name="Hara Y."/>
            <person name="Koshikawa S."/>
            <person name="Sagara H."/>
            <person name="Miura T."/>
            <person name="Yokobori S."/>
            <person name="Miyagawa K."/>
            <person name="Suzuki Y."/>
            <person name="Kubo T."/>
            <person name="Oyama M."/>
            <person name="Kohara Y."/>
            <person name="Fujiyama A."/>
            <person name="Arakawa K."/>
            <person name="Katayama T."/>
            <person name="Toyoda A."/>
            <person name="Kunieda T."/>
        </authorList>
    </citation>
    <scope>NUCLEOTIDE SEQUENCE [LARGE SCALE GENOMIC DNA]</scope>
    <source>
        <strain evidence="13 14">YOKOZUNA-1</strain>
    </source>
</reference>
<dbReference type="PROSITE" id="PS00137">
    <property type="entry name" value="SUBTILASE_HIS"/>
    <property type="match status" value="1"/>
</dbReference>
<evidence type="ECO:0000256" key="2">
    <source>
        <dbReference type="ARBA" id="ARBA00022685"/>
    </source>
</evidence>
<feature type="domain" description="Peptidase S8 pro-domain" evidence="12">
    <location>
        <begin position="97"/>
        <end position="171"/>
    </location>
</feature>
<evidence type="ECO:0000256" key="4">
    <source>
        <dbReference type="ARBA" id="ARBA00022801"/>
    </source>
</evidence>